<evidence type="ECO:0000256" key="1">
    <source>
        <dbReference type="ARBA" id="ARBA00022723"/>
    </source>
</evidence>
<feature type="compositionally biased region" description="Basic and acidic residues" evidence="3">
    <location>
        <begin position="312"/>
        <end position="335"/>
    </location>
</feature>
<dbReference type="GO" id="GO:0004114">
    <property type="term" value="F:3',5'-cyclic-nucleotide phosphodiesterase activity"/>
    <property type="evidence" value="ECO:0007669"/>
    <property type="project" value="InterPro"/>
</dbReference>
<feature type="domain" description="PDEase" evidence="4">
    <location>
        <begin position="1"/>
        <end position="162"/>
    </location>
</feature>
<dbReference type="InterPro" id="IPR036971">
    <property type="entry name" value="PDEase_catalytic_dom_sf"/>
</dbReference>
<dbReference type="InterPro" id="IPR002073">
    <property type="entry name" value="PDEase_catalytic_dom"/>
</dbReference>
<dbReference type="PhylomeDB" id="A0A0G4EUW5"/>
<evidence type="ECO:0000259" key="4">
    <source>
        <dbReference type="PROSITE" id="PS51845"/>
    </source>
</evidence>
<name>A0A0G4EUW5_VITBC</name>
<accession>A0A0G4EUW5</accession>
<gene>
    <name evidence="5" type="ORF">Vbra_13431</name>
</gene>
<keyword evidence="6" id="KW-1185">Reference proteome</keyword>
<dbReference type="EMBL" id="CDMY01000316">
    <property type="protein sequence ID" value="CEM02044.1"/>
    <property type="molecule type" value="Genomic_DNA"/>
</dbReference>
<dbReference type="AlphaFoldDB" id="A0A0G4EUW5"/>
<evidence type="ECO:0000313" key="5">
    <source>
        <dbReference type="EMBL" id="CEM02044.1"/>
    </source>
</evidence>
<dbReference type="VEuPathDB" id="CryptoDB:Vbra_13431"/>
<evidence type="ECO:0000256" key="3">
    <source>
        <dbReference type="SAM" id="MobiDB-lite"/>
    </source>
</evidence>
<feature type="compositionally biased region" description="Basic and acidic residues" evidence="3">
    <location>
        <begin position="169"/>
        <end position="183"/>
    </location>
</feature>
<reference evidence="5 6" key="1">
    <citation type="submission" date="2014-11" db="EMBL/GenBank/DDBJ databases">
        <authorList>
            <person name="Zhu J."/>
            <person name="Qi W."/>
            <person name="Song R."/>
        </authorList>
    </citation>
    <scope>NUCLEOTIDE SEQUENCE [LARGE SCALE GENOMIC DNA]</scope>
</reference>
<dbReference type="GO" id="GO:0046872">
    <property type="term" value="F:metal ion binding"/>
    <property type="evidence" value="ECO:0007669"/>
    <property type="project" value="UniProtKB-KW"/>
</dbReference>
<proteinExistence type="predicted"/>
<evidence type="ECO:0000313" key="6">
    <source>
        <dbReference type="Proteomes" id="UP000041254"/>
    </source>
</evidence>
<feature type="compositionally biased region" description="Low complexity" evidence="3">
    <location>
        <begin position="258"/>
        <end position="274"/>
    </location>
</feature>
<feature type="region of interest" description="Disordered" evidence="3">
    <location>
        <begin position="169"/>
        <end position="207"/>
    </location>
</feature>
<dbReference type="Gene3D" id="1.10.1300.10">
    <property type="entry name" value="3'5'-cyclic nucleotide phosphodiesterase, catalytic domain"/>
    <property type="match status" value="1"/>
</dbReference>
<dbReference type="SUPFAM" id="SSF109604">
    <property type="entry name" value="HD-domain/PDEase-like"/>
    <property type="match status" value="1"/>
</dbReference>
<feature type="compositionally biased region" description="Basic and acidic residues" evidence="3">
    <location>
        <begin position="359"/>
        <end position="374"/>
    </location>
</feature>
<dbReference type="GO" id="GO:0007165">
    <property type="term" value="P:signal transduction"/>
    <property type="evidence" value="ECO:0007669"/>
    <property type="project" value="InterPro"/>
</dbReference>
<feature type="region of interest" description="Disordered" evidence="3">
    <location>
        <begin position="249"/>
        <end position="274"/>
    </location>
</feature>
<organism evidence="5 6">
    <name type="scientific">Vitrella brassicaformis (strain CCMP3155)</name>
    <dbReference type="NCBI Taxonomy" id="1169540"/>
    <lineage>
        <taxon>Eukaryota</taxon>
        <taxon>Sar</taxon>
        <taxon>Alveolata</taxon>
        <taxon>Colpodellida</taxon>
        <taxon>Vitrellaceae</taxon>
        <taxon>Vitrella</taxon>
    </lineage>
</organism>
<dbReference type="PROSITE" id="PS51845">
    <property type="entry name" value="PDEASE_I_2"/>
    <property type="match status" value="1"/>
</dbReference>
<sequence>MKKHFEFVAKYRAHFAKYLTKDPPAIESDSDSASRLGLKWGSTNDLAYDWPSRLLMFKMLTKCADLGHAGKPRELHEQWSVAIAEEFFRQGDLEKVEGLPVSPLCDRDEVVFEKSQSEFIRVICIPLFSALADVVKCPSIDKALMQQARQNRSHWQWQILCLSASVDKGRSSICGDKERDTSTRRSKKGMPQSLPATTSGNNSNNNSRESVILEHIRKKALFHQEAKSDANRWSSSALKLPGFEETDLLASQANPQGRYSLRRSSSSDGSSRSSYAEAGDLSLLQQFFRRQSISQEVPFGMAKTTTAAMSYRHDGDPEVAGKAEQQRDAEIEMMKDALTAYTKSSTQESADQEANRASSDLRSRRRAGDVRKGQ</sequence>
<keyword evidence="1" id="KW-0479">Metal-binding</keyword>
<evidence type="ECO:0000256" key="2">
    <source>
        <dbReference type="ARBA" id="ARBA00022801"/>
    </source>
</evidence>
<feature type="region of interest" description="Disordered" evidence="3">
    <location>
        <begin position="312"/>
        <end position="374"/>
    </location>
</feature>
<dbReference type="PANTHER" id="PTHR11347">
    <property type="entry name" value="CYCLIC NUCLEOTIDE PHOSPHODIESTERASE"/>
    <property type="match status" value="1"/>
</dbReference>
<protein>
    <recommendedName>
        <fullName evidence="4">PDEase domain-containing protein</fullName>
    </recommendedName>
</protein>
<dbReference type="OrthoDB" id="342865at2759"/>
<dbReference type="Proteomes" id="UP000041254">
    <property type="component" value="Unassembled WGS sequence"/>
</dbReference>
<dbReference type="InParanoid" id="A0A0G4EUW5"/>
<dbReference type="Pfam" id="PF00233">
    <property type="entry name" value="PDEase_I"/>
    <property type="match status" value="1"/>
</dbReference>
<keyword evidence="2" id="KW-0378">Hydrolase</keyword>
<dbReference type="STRING" id="1169540.A0A0G4EUW5"/>